<gene>
    <name evidence="10" type="ORF">HK105_205305</name>
</gene>
<dbReference type="PANTHER" id="PTHR19957">
    <property type="entry name" value="SYNTAXIN"/>
    <property type="match status" value="1"/>
</dbReference>
<name>A0ABR4N6M9_9FUNG</name>
<dbReference type="SMART" id="SM00503">
    <property type="entry name" value="SynN"/>
    <property type="match status" value="1"/>
</dbReference>
<keyword evidence="4 8" id="KW-1133">Transmembrane helix</keyword>
<dbReference type="InterPro" id="IPR000727">
    <property type="entry name" value="T_SNARE_dom"/>
</dbReference>
<feature type="domain" description="T-SNARE coiled-coil homology" evidence="9">
    <location>
        <begin position="208"/>
        <end position="270"/>
    </location>
</feature>
<evidence type="ECO:0000256" key="8">
    <source>
        <dbReference type="SAM" id="Phobius"/>
    </source>
</evidence>
<dbReference type="InterPro" id="IPR006011">
    <property type="entry name" value="Syntaxin_N"/>
</dbReference>
<comment type="subcellular location">
    <subcellularLocation>
        <location evidence="1">Membrane</location>
        <topology evidence="1">Single-pass type IV membrane protein</topology>
    </subcellularLocation>
</comment>
<dbReference type="PANTHER" id="PTHR19957:SF307">
    <property type="entry name" value="PROTEIN SSO1-RELATED"/>
    <property type="match status" value="1"/>
</dbReference>
<dbReference type="Pfam" id="PF00804">
    <property type="entry name" value="Syntaxin"/>
    <property type="match status" value="1"/>
</dbReference>
<evidence type="ECO:0000313" key="11">
    <source>
        <dbReference type="Proteomes" id="UP001527925"/>
    </source>
</evidence>
<dbReference type="EMBL" id="JADGIZ020000026">
    <property type="protein sequence ID" value="KAL2915198.1"/>
    <property type="molecule type" value="Genomic_DNA"/>
</dbReference>
<accession>A0ABR4N6M9</accession>
<keyword evidence="5 8" id="KW-0472">Membrane</keyword>
<organism evidence="10 11">
    <name type="scientific">Polyrhizophydium stewartii</name>
    <dbReference type="NCBI Taxonomy" id="2732419"/>
    <lineage>
        <taxon>Eukaryota</taxon>
        <taxon>Fungi</taxon>
        <taxon>Fungi incertae sedis</taxon>
        <taxon>Chytridiomycota</taxon>
        <taxon>Chytridiomycota incertae sedis</taxon>
        <taxon>Chytridiomycetes</taxon>
        <taxon>Rhizophydiales</taxon>
        <taxon>Rhizophydiales incertae sedis</taxon>
        <taxon>Polyrhizophydium</taxon>
    </lineage>
</organism>
<dbReference type="Pfam" id="PF05739">
    <property type="entry name" value="SNARE"/>
    <property type="match status" value="1"/>
</dbReference>
<evidence type="ECO:0000256" key="4">
    <source>
        <dbReference type="ARBA" id="ARBA00022989"/>
    </source>
</evidence>
<dbReference type="InterPro" id="IPR045242">
    <property type="entry name" value="Syntaxin"/>
</dbReference>
<dbReference type="Gene3D" id="1.20.5.110">
    <property type="match status" value="1"/>
</dbReference>
<dbReference type="InterPro" id="IPR006012">
    <property type="entry name" value="Syntaxin/epimorphin_CS"/>
</dbReference>
<sequence>MRDRMQDLQASAPPEPVQPEKKEKPKKKKAAEPEQQDSGAMQAFFEELAQIKDLIAVVRGSIDEVKNIHDRALNNVISEQQNAQIAKELDATMDKTNKISGDIRNRLKAIDSDNKALQKKNPDSSDVKIRISQHGVLTKNFLDVMMEYKKIQETYQDKYKDRMQRQCLVVKPNATPQEIQQMMDSEKSQVFAKEIVNTGQRQEARRALEDIQNRHKDVVRIEKSILELQQLFMDMAVLVAAQGEIIDQIAVHIDNAANDTEQGVQALSQATKLQKKSRKKMCIIVVFIVIGIVLVIAIPSMLKGFRIF</sequence>
<dbReference type="SMART" id="SM00397">
    <property type="entry name" value="t_SNARE"/>
    <property type="match status" value="1"/>
</dbReference>
<reference evidence="10 11" key="1">
    <citation type="submission" date="2023-09" db="EMBL/GenBank/DDBJ databases">
        <title>Pangenome analysis of Batrachochytrium dendrobatidis and related Chytrids.</title>
        <authorList>
            <person name="Yacoub M.N."/>
            <person name="Stajich J.E."/>
            <person name="James T.Y."/>
        </authorList>
    </citation>
    <scope>NUCLEOTIDE SEQUENCE [LARGE SCALE GENOMIC DNA]</scope>
    <source>
        <strain evidence="10 11">JEL0888</strain>
    </source>
</reference>
<dbReference type="PROSITE" id="PS00914">
    <property type="entry name" value="SYNTAXIN"/>
    <property type="match status" value="1"/>
</dbReference>
<evidence type="ECO:0000256" key="6">
    <source>
        <dbReference type="RuleBase" id="RU003858"/>
    </source>
</evidence>
<dbReference type="PROSITE" id="PS50192">
    <property type="entry name" value="T_SNARE"/>
    <property type="match status" value="1"/>
</dbReference>
<evidence type="ECO:0000259" key="9">
    <source>
        <dbReference type="PROSITE" id="PS50192"/>
    </source>
</evidence>
<feature type="region of interest" description="Disordered" evidence="7">
    <location>
        <begin position="1"/>
        <end position="39"/>
    </location>
</feature>
<proteinExistence type="inferred from homology"/>
<dbReference type="Gene3D" id="1.20.58.70">
    <property type="match status" value="1"/>
</dbReference>
<protein>
    <recommendedName>
        <fullName evidence="9">t-SNARE coiled-coil homology domain-containing protein</fullName>
    </recommendedName>
</protein>
<evidence type="ECO:0000256" key="5">
    <source>
        <dbReference type="ARBA" id="ARBA00023136"/>
    </source>
</evidence>
<evidence type="ECO:0000256" key="3">
    <source>
        <dbReference type="ARBA" id="ARBA00022692"/>
    </source>
</evidence>
<feature type="transmembrane region" description="Helical" evidence="8">
    <location>
        <begin position="281"/>
        <end position="302"/>
    </location>
</feature>
<evidence type="ECO:0000256" key="1">
    <source>
        <dbReference type="ARBA" id="ARBA00004211"/>
    </source>
</evidence>
<dbReference type="CDD" id="cd00179">
    <property type="entry name" value="SynN"/>
    <property type="match status" value="1"/>
</dbReference>
<comment type="similarity">
    <text evidence="2 6">Belongs to the syntaxin family.</text>
</comment>
<dbReference type="Proteomes" id="UP001527925">
    <property type="component" value="Unassembled WGS sequence"/>
</dbReference>
<evidence type="ECO:0000313" key="10">
    <source>
        <dbReference type="EMBL" id="KAL2915198.1"/>
    </source>
</evidence>
<comment type="caution">
    <text evidence="10">The sequence shown here is derived from an EMBL/GenBank/DDBJ whole genome shotgun (WGS) entry which is preliminary data.</text>
</comment>
<keyword evidence="3 8" id="KW-0812">Transmembrane</keyword>
<evidence type="ECO:0000256" key="2">
    <source>
        <dbReference type="ARBA" id="ARBA00009063"/>
    </source>
</evidence>
<evidence type="ECO:0000256" key="7">
    <source>
        <dbReference type="SAM" id="MobiDB-lite"/>
    </source>
</evidence>
<dbReference type="InterPro" id="IPR010989">
    <property type="entry name" value="SNARE"/>
</dbReference>
<dbReference type="SUPFAM" id="SSF47661">
    <property type="entry name" value="t-snare proteins"/>
    <property type="match status" value="1"/>
</dbReference>
<dbReference type="CDD" id="cd15848">
    <property type="entry name" value="SNARE_syntaxin1-like"/>
    <property type="match status" value="1"/>
</dbReference>
<keyword evidence="11" id="KW-1185">Reference proteome</keyword>